<evidence type="ECO:0000313" key="3">
    <source>
        <dbReference type="Proteomes" id="UP000823046"/>
    </source>
</evidence>
<feature type="transmembrane region" description="Helical" evidence="1">
    <location>
        <begin position="330"/>
        <end position="350"/>
    </location>
</feature>
<keyword evidence="1" id="KW-0472">Membrane</keyword>
<sequence>MRSSSNLQTDSYPRFAGKDVLPFHDVSEQFCSKSFFSLCALWCCFYLCVVVIGGFLIQIVNQWSLLYFIVVPPLIIMIPLLQYFRCEVSDKEMLWCLLVAIGLSVPPTLFLPFFRSGWIALLKALEGASLPKFASTVFIVFSLLDSFVFRALLQEAIKFYISWRMLRKNRIIDPRSLIFYAVLVSNIIALVGALQEVYGILLFIRGFDRAVIIDLDSKIERPMGKEFIQERIRAICFSFGVFRNSFYFLLQAGTGALIACQLLRKKYSNLNTLCFQVLLWPVILHGIPLCTSQGIRAFAQYQISRVFSGGAGPSSINKETLVQLAVTTALLQHFAFLVKFIALGVTFYLVRVIQ</sequence>
<feature type="transmembrane region" description="Helical" evidence="1">
    <location>
        <begin position="174"/>
        <end position="194"/>
    </location>
</feature>
<evidence type="ECO:0000256" key="1">
    <source>
        <dbReference type="SAM" id="Phobius"/>
    </source>
</evidence>
<dbReference type="Proteomes" id="UP000823046">
    <property type="component" value="Unassembled WGS sequence"/>
</dbReference>
<gene>
    <name evidence="2" type="ORF">IE077_002220</name>
</gene>
<feature type="transmembrane region" description="Helical" evidence="1">
    <location>
        <begin position="63"/>
        <end position="81"/>
    </location>
</feature>
<organism evidence="2 3">
    <name type="scientific">Cardiosporidium cionae</name>
    <dbReference type="NCBI Taxonomy" id="476202"/>
    <lineage>
        <taxon>Eukaryota</taxon>
        <taxon>Sar</taxon>
        <taxon>Alveolata</taxon>
        <taxon>Apicomplexa</taxon>
        <taxon>Aconoidasida</taxon>
        <taxon>Nephromycida</taxon>
        <taxon>Cardiosporidium</taxon>
    </lineage>
</organism>
<name>A0ABQ7JG91_9APIC</name>
<feature type="transmembrane region" description="Helical" evidence="1">
    <location>
        <begin position="35"/>
        <end position="57"/>
    </location>
</feature>
<feature type="transmembrane region" description="Helical" evidence="1">
    <location>
        <begin position="93"/>
        <end position="113"/>
    </location>
</feature>
<accession>A0ABQ7JG91</accession>
<evidence type="ECO:0000313" key="2">
    <source>
        <dbReference type="EMBL" id="KAF8822885.1"/>
    </source>
</evidence>
<feature type="transmembrane region" description="Helical" evidence="1">
    <location>
        <begin position="133"/>
        <end position="153"/>
    </location>
</feature>
<comment type="caution">
    <text evidence="2">The sequence shown here is derived from an EMBL/GenBank/DDBJ whole genome shotgun (WGS) entry which is preliminary data.</text>
</comment>
<reference evidence="2 3" key="1">
    <citation type="journal article" date="2020" name="bioRxiv">
        <title>Metabolic contributions of an alphaproteobacterial endosymbiont in the apicomplexan Cardiosporidium cionae.</title>
        <authorList>
            <person name="Hunter E.S."/>
            <person name="Paight C.J."/>
            <person name="Lane C.E."/>
        </authorList>
    </citation>
    <scope>NUCLEOTIDE SEQUENCE [LARGE SCALE GENOMIC DNA]</scope>
    <source>
        <strain evidence="2">ESH_2018</strain>
    </source>
</reference>
<feature type="transmembrane region" description="Helical" evidence="1">
    <location>
        <begin position="246"/>
        <end position="263"/>
    </location>
</feature>
<protein>
    <submittedName>
        <fullName evidence="2">Uncharacterized protein</fullName>
    </submittedName>
</protein>
<keyword evidence="3" id="KW-1185">Reference proteome</keyword>
<dbReference type="EMBL" id="JADAQX010000017">
    <property type="protein sequence ID" value="KAF8822885.1"/>
    <property type="molecule type" value="Genomic_DNA"/>
</dbReference>
<keyword evidence="1" id="KW-1133">Transmembrane helix</keyword>
<keyword evidence="1" id="KW-0812">Transmembrane</keyword>
<proteinExistence type="predicted"/>